<dbReference type="AlphaFoldDB" id="A0A9X1MMJ2"/>
<dbReference type="RefSeq" id="WP_230218066.1">
    <property type="nucleotide sequence ID" value="NZ_JAJKFT010000004.1"/>
</dbReference>
<dbReference type="EMBL" id="JAJKFT010000004">
    <property type="protein sequence ID" value="MCC9628642.1"/>
    <property type="molecule type" value="Genomic_DNA"/>
</dbReference>
<accession>A0A9X1MMJ2</accession>
<feature type="transmembrane region" description="Helical" evidence="6">
    <location>
        <begin position="220"/>
        <end position="239"/>
    </location>
</feature>
<evidence type="ECO:0000256" key="4">
    <source>
        <dbReference type="ARBA" id="ARBA00022989"/>
    </source>
</evidence>
<dbReference type="InterPro" id="IPR018076">
    <property type="entry name" value="T2SS_GspF_dom"/>
</dbReference>
<name>A0A9X1MMJ2_9BACT</name>
<evidence type="ECO:0000256" key="5">
    <source>
        <dbReference type="ARBA" id="ARBA00023136"/>
    </source>
</evidence>
<evidence type="ECO:0000313" key="9">
    <source>
        <dbReference type="Proteomes" id="UP001139103"/>
    </source>
</evidence>
<keyword evidence="9" id="KW-1185">Reference proteome</keyword>
<evidence type="ECO:0000313" key="8">
    <source>
        <dbReference type="EMBL" id="MCC9628642.1"/>
    </source>
</evidence>
<reference evidence="8" key="1">
    <citation type="submission" date="2021-11" db="EMBL/GenBank/DDBJ databases">
        <title>Genome sequence.</title>
        <authorList>
            <person name="Sun Q."/>
        </authorList>
    </citation>
    <scope>NUCLEOTIDE SEQUENCE</scope>
    <source>
        <strain evidence="8">JC732</strain>
    </source>
</reference>
<keyword evidence="5 6" id="KW-0472">Membrane</keyword>
<protein>
    <submittedName>
        <fullName evidence="8">Type II secretion system F family protein</fullName>
    </submittedName>
</protein>
<evidence type="ECO:0000256" key="2">
    <source>
        <dbReference type="ARBA" id="ARBA00022475"/>
    </source>
</evidence>
<dbReference type="Pfam" id="PF00482">
    <property type="entry name" value="T2SSF"/>
    <property type="match status" value="1"/>
</dbReference>
<gene>
    <name evidence="8" type="ORF">LOC68_09550</name>
</gene>
<feature type="transmembrane region" description="Helical" evidence="6">
    <location>
        <begin position="245"/>
        <end position="266"/>
    </location>
</feature>
<evidence type="ECO:0000259" key="7">
    <source>
        <dbReference type="Pfam" id="PF00482"/>
    </source>
</evidence>
<evidence type="ECO:0000256" key="1">
    <source>
        <dbReference type="ARBA" id="ARBA00004651"/>
    </source>
</evidence>
<keyword evidence="4 6" id="KW-1133">Transmembrane helix</keyword>
<comment type="caution">
    <text evidence="8">The sequence shown here is derived from an EMBL/GenBank/DDBJ whole genome shotgun (WGS) entry which is preliminary data.</text>
</comment>
<dbReference type="InterPro" id="IPR042094">
    <property type="entry name" value="T2SS_GspF_sf"/>
</dbReference>
<dbReference type="PANTHER" id="PTHR35007">
    <property type="entry name" value="INTEGRAL MEMBRANE PROTEIN-RELATED"/>
    <property type="match status" value="1"/>
</dbReference>
<feature type="transmembrane region" description="Helical" evidence="6">
    <location>
        <begin position="53"/>
        <end position="71"/>
    </location>
</feature>
<feature type="transmembrane region" description="Helical" evidence="6">
    <location>
        <begin position="6"/>
        <end position="25"/>
    </location>
</feature>
<feature type="domain" description="Type II secretion system protein GspF" evidence="7">
    <location>
        <begin position="116"/>
        <end position="237"/>
    </location>
</feature>
<evidence type="ECO:0000256" key="3">
    <source>
        <dbReference type="ARBA" id="ARBA00022692"/>
    </source>
</evidence>
<sequence length="279" mass="31116">MIPVISTVLVFVAAFLCATSLKSVWDGITSRYIADLEKSLDSLSIDRSHIPTILRWWGISLIAVIVILGILMRMPPLALGAAYLVFVSPRLILEMLIERRKTKLRDQMVGATVAIANGCRAGLSLAQALEEAAREIPEPLAFEFRRITNEYNCGRPLAEAIQSAKERLNLDSFTLFAMSLLVTIERGGKLTESLERISQSLQESQRLERKLAAETASGRNVVMLLTAFPFLFLGFVFITKPQDTMLVFQSLVGQIIMLVVMILVYVSVRWSNSILKLEL</sequence>
<feature type="transmembrane region" description="Helical" evidence="6">
    <location>
        <begin position="77"/>
        <end position="97"/>
    </location>
</feature>
<dbReference type="PANTHER" id="PTHR35007:SF1">
    <property type="entry name" value="PILUS ASSEMBLY PROTEIN"/>
    <property type="match status" value="1"/>
</dbReference>
<proteinExistence type="predicted"/>
<dbReference type="GO" id="GO:0005886">
    <property type="term" value="C:plasma membrane"/>
    <property type="evidence" value="ECO:0007669"/>
    <property type="project" value="UniProtKB-SubCell"/>
</dbReference>
<dbReference type="Proteomes" id="UP001139103">
    <property type="component" value="Unassembled WGS sequence"/>
</dbReference>
<comment type="subcellular location">
    <subcellularLocation>
        <location evidence="1">Cell membrane</location>
        <topology evidence="1">Multi-pass membrane protein</topology>
    </subcellularLocation>
</comment>
<keyword evidence="3 6" id="KW-0812">Transmembrane</keyword>
<evidence type="ECO:0000256" key="6">
    <source>
        <dbReference type="SAM" id="Phobius"/>
    </source>
</evidence>
<dbReference type="Gene3D" id="1.20.81.30">
    <property type="entry name" value="Type II secretion system (T2SS), domain F"/>
    <property type="match status" value="1"/>
</dbReference>
<organism evidence="8 9">
    <name type="scientific">Blastopirellula sediminis</name>
    <dbReference type="NCBI Taxonomy" id="2894196"/>
    <lineage>
        <taxon>Bacteria</taxon>
        <taxon>Pseudomonadati</taxon>
        <taxon>Planctomycetota</taxon>
        <taxon>Planctomycetia</taxon>
        <taxon>Pirellulales</taxon>
        <taxon>Pirellulaceae</taxon>
        <taxon>Blastopirellula</taxon>
    </lineage>
</organism>
<keyword evidence="2" id="KW-1003">Cell membrane</keyword>